<dbReference type="Proteomes" id="UP000325003">
    <property type="component" value="Unassembled WGS sequence"/>
</dbReference>
<proteinExistence type="predicted"/>
<evidence type="ECO:0000256" key="1">
    <source>
        <dbReference type="SAM" id="SignalP"/>
    </source>
</evidence>
<organism evidence="2 3">
    <name type="scientific">Nocardioides humilatus</name>
    <dbReference type="NCBI Taxonomy" id="2607660"/>
    <lineage>
        <taxon>Bacteria</taxon>
        <taxon>Bacillati</taxon>
        <taxon>Actinomycetota</taxon>
        <taxon>Actinomycetes</taxon>
        <taxon>Propionibacteriales</taxon>
        <taxon>Nocardioidaceae</taxon>
        <taxon>Nocardioides</taxon>
    </lineage>
</organism>
<accession>A0A5B1LPD8</accession>
<gene>
    <name evidence="2" type="ORF">F0U44_03805</name>
</gene>
<keyword evidence="1" id="KW-0732">Signal</keyword>
<feature type="chain" id="PRO_5039555679" evidence="1">
    <location>
        <begin position="33"/>
        <end position="995"/>
    </location>
</feature>
<feature type="signal peptide" evidence="1">
    <location>
        <begin position="1"/>
        <end position="32"/>
    </location>
</feature>
<reference evidence="2 3" key="1">
    <citation type="submission" date="2019-09" db="EMBL/GenBank/DDBJ databases">
        <title>Nocardioides panacisoli sp. nov., isolated from the soil of a ginseng field.</title>
        <authorList>
            <person name="Cho C."/>
        </authorList>
    </citation>
    <scope>NUCLEOTIDE SEQUENCE [LARGE SCALE GENOMIC DNA]</scope>
    <source>
        <strain evidence="2 3">BN130099</strain>
    </source>
</reference>
<dbReference type="PANTHER" id="PTHR23053:SF0">
    <property type="entry name" value="HYDROCEPHALUS-INDUCING PROTEIN HOMOLOG"/>
    <property type="match status" value="1"/>
</dbReference>
<comment type="caution">
    <text evidence="2">The sequence shown here is derived from an EMBL/GenBank/DDBJ whole genome shotgun (WGS) entry which is preliminary data.</text>
</comment>
<name>A0A5B1LPD8_9ACTN</name>
<dbReference type="AlphaFoldDB" id="A0A5B1LPD8"/>
<evidence type="ECO:0000313" key="3">
    <source>
        <dbReference type="Proteomes" id="UP000325003"/>
    </source>
</evidence>
<dbReference type="EMBL" id="VUJV01000001">
    <property type="protein sequence ID" value="KAA1421427.1"/>
    <property type="molecule type" value="Genomic_DNA"/>
</dbReference>
<dbReference type="InterPro" id="IPR013783">
    <property type="entry name" value="Ig-like_fold"/>
</dbReference>
<dbReference type="PANTHER" id="PTHR23053">
    <property type="entry name" value="DLEC1 DELETED IN LUNG AND ESOPHAGEAL CANCER 1"/>
    <property type="match status" value="1"/>
</dbReference>
<dbReference type="Gene3D" id="2.60.40.10">
    <property type="entry name" value="Immunoglobulins"/>
    <property type="match status" value="6"/>
</dbReference>
<protein>
    <submittedName>
        <fullName evidence="2">Choice-of-anchor D domain-containing protein</fullName>
    </submittedName>
</protein>
<dbReference type="NCBIfam" id="NF012200">
    <property type="entry name" value="choice_anch_D"/>
    <property type="match status" value="4"/>
</dbReference>
<sequence length="995" mass="103103">MRPWGMTMWRRRIGSAVGAVIVLALLAAPGEAAGTAASFNPDPLDFGNVQSGSALGYVTATNESSSARTFRDTVINLGAGFTTDNNLAATTGRDQACYFNGPSDVVQVQVAPGGTCRLYYRFTPGSDGSFSAQPLIQVQDPLSSASEVDPIVLRASSYTPDPATRGAFTLSPASLAFGTVPVGQTKSLSTTLTNTSDGNVQVHTAYPAGSQYRTDPTSTCTQTGGPAVVLVPDATCTIVVTFTPVLDGASNISTSISLTPASGAPGTTVPYESNTRLVSKSLPLRGTGVGAKFSLSPRSLSFGTVSTYGYKSLPLTVKNTSTGPLEFGASFGSVASFQVILPETQSPTNCLWGETVGSGFPGDPQVVEPRSQVIASGATCVISVLFHPFAAGELSATIPIRSYGASGAVGGWQDTSGSTVTGGASVKATGTAAEPTFTLSKSSLAFGDVTVTDVKRLEVTMKNTSTIPLQFGSDVASDYTFRPVPSDAANSCMSEELVPPQDWDDPPFGTLVRQYRSVPAGGSCVLTFGFFTYELGTASFSLPVQVYRAPGAGGFMDSGAPLATRQIPATGTGVAPTLQFSPSTLAFGKRTVSSAKSVVVTIKNTSPVPLQLGSSQPTDGGTYRAVLPTGDTGSNCMRGTYVPDPNPFLPPHLVYEYRIVGASQSCSMSFVYYPSALGETSAQIPITYYRSYQPSSTFSDAGFSLGSTSIKATGTAVAPTFSFSPSKVAFGDVTVGGTRTVEVTVKNTSDAYLAFDTTYSTQGSPYRFVMPQDGPQGASCVYETYQPPQFPGDPGLTETHYRTVAPDATCVLTFALSPTATGAAPDATFPVQVYEAYNLPGSYSTSVGQQRASGALKATGSGVASTFTLTPATLAYRTVSIGSSKTLTTVIKNTSKSPAAYDIAITNSAYRVAFATDHDPADCISRTGSQTTYVTVAAGASCDLRIEFLPSTLGSANASFTVNAYAPYALPGFYSENHGPDVIGSKVLKLTAKGR</sequence>
<dbReference type="GO" id="GO:0005975">
    <property type="term" value="P:carbohydrate metabolic process"/>
    <property type="evidence" value="ECO:0007669"/>
    <property type="project" value="UniProtKB-ARBA"/>
</dbReference>
<keyword evidence="3" id="KW-1185">Reference proteome</keyword>
<dbReference type="InterPro" id="IPR033305">
    <property type="entry name" value="Hydin-like"/>
</dbReference>
<evidence type="ECO:0000313" key="2">
    <source>
        <dbReference type="EMBL" id="KAA1421427.1"/>
    </source>
</evidence>
<reference evidence="2 3" key="2">
    <citation type="submission" date="2019-09" db="EMBL/GenBank/DDBJ databases">
        <authorList>
            <person name="Jin C."/>
        </authorList>
    </citation>
    <scope>NUCLEOTIDE SEQUENCE [LARGE SCALE GENOMIC DNA]</scope>
    <source>
        <strain evidence="2 3">BN130099</strain>
    </source>
</reference>